<dbReference type="InterPro" id="IPR000477">
    <property type="entry name" value="RT_dom"/>
</dbReference>
<dbReference type="AlphaFoldDB" id="A0A0B1P7L7"/>
<feature type="domain" description="Reverse transcriptase" evidence="1">
    <location>
        <begin position="308"/>
        <end position="562"/>
    </location>
</feature>
<name>A0A0B1P7L7_UNCNE</name>
<dbReference type="Gene3D" id="3.60.10.10">
    <property type="entry name" value="Endonuclease/exonuclease/phosphatase"/>
    <property type="match status" value="1"/>
</dbReference>
<accession>A0A0B1P7L7</accession>
<dbReference type="HOGENOM" id="CLU_000680_23_3_1"/>
<evidence type="ECO:0000313" key="2">
    <source>
        <dbReference type="EMBL" id="KHJ32941.1"/>
    </source>
</evidence>
<dbReference type="OMA" id="PNCINAG"/>
<gene>
    <name evidence="2" type="ORF">EV44_g3830</name>
</gene>
<sequence>MDFSWPYHKKSLSHPSFQFFSPLSTWGTRPRVFTYVRRTNGLRASQTISDSSPDLLQICILNRVSPNISIWNVDNAPPNCINAGSGLQTLLNSSETHYFVGGDFNLNHPSWDSSSVHASPHAMDLLQWVSEKNLSLLNSTETPPHRYGGTLDLAFCTQVGATCTIRSDLHTTSDHETLISTIPLAGLYIGGFEGRLHYDSRDEKLFLTLLGTSQNIPHIFSSLDAEDEANDIFQSIQTALLVSAPEAIRTLEVPLGGTKTVKLQQLAEVFSATYQVSSTSPGEDELTAPIIRLAWNTLGKRITNLFDRCLHLGVHPKILKQAKVRIPPRLGRRDCSLPSYYRPVALLSCLGKGLERLLAHRMSYCASKYEILTQNQCGAIRQRSAVELKTVPICDISKALLDRKVARIVTVDVKGAFDCVLYNRLLHRLRTQGWPETLVKRVKSFFQERSAHIILDLTTLEPFPILCDSPQGSPISPILFLLYVEPFLRLSRGRFGYADDGCLLATARTLEDCECKLESKFNQTLQWGYENGVIFDSAKMELQYFHNKRKYTEPSLHTGTYVVNLKDQVRRACQRTRVVTDHVKRLSKIIR</sequence>
<dbReference type="PANTHER" id="PTHR33481">
    <property type="entry name" value="REVERSE TRANSCRIPTASE"/>
    <property type="match status" value="1"/>
</dbReference>
<evidence type="ECO:0000313" key="3">
    <source>
        <dbReference type="Proteomes" id="UP000030854"/>
    </source>
</evidence>
<dbReference type="PANTHER" id="PTHR33481:SF1">
    <property type="entry name" value="ENDONUCLEASE_EXONUCLEASE_PHOSPHATASE DOMAIN-CONTAINING PROTEIN-RELATED"/>
    <property type="match status" value="1"/>
</dbReference>
<organism evidence="2 3">
    <name type="scientific">Uncinula necator</name>
    <name type="common">Grape powdery mildew</name>
    <dbReference type="NCBI Taxonomy" id="52586"/>
    <lineage>
        <taxon>Eukaryota</taxon>
        <taxon>Fungi</taxon>
        <taxon>Dikarya</taxon>
        <taxon>Ascomycota</taxon>
        <taxon>Pezizomycotina</taxon>
        <taxon>Leotiomycetes</taxon>
        <taxon>Erysiphales</taxon>
        <taxon>Erysiphaceae</taxon>
        <taxon>Erysiphe</taxon>
    </lineage>
</organism>
<comment type="caution">
    <text evidence="2">The sequence shown here is derived from an EMBL/GenBank/DDBJ whole genome shotgun (WGS) entry which is preliminary data.</text>
</comment>
<dbReference type="PROSITE" id="PS50878">
    <property type="entry name" value="RT_POL"/>
    <property type="match status" value="1"/>
</dbReference>
<dbReference type="EMBL" id="JNVN01001716">
    <property type="protein sequence ID" value="KHJ32941.1"/>
    <property type="molecule type" value="Genomic_DNA"/>
</dbReference>
<dbReference type="Pfam" id="PF14529">
    <property type="entry name" value="Exo_endo_phos_2"/>
    <property type="match status" value="1"/>
</dbReference>
<dbReference type="Pfam" id="PF00078">
    <property type="entry name" value="RVT_1"/>
    <property type="match status" value="1"/>
</dbReference>
<dbReference type="STRING" id="52586.A0A0B1P7L7"/>
<dbReference type="Proteomes" id="UP000030854">
    <property type="component" value="Unassembled WGS sequence"/>
</dbReference>
<reference evidence="2 3" key="1">
    <citation type="journal article" date="2014" name="BMC Genomics">
        <title>Adaptive genomic structural variation in the grape powdery mildew pathogen, Erysiphe necator.</title>
        <authorList>
            <person name="Jones L."/>
            <person name="Riaz S."/>
            <person name="Morales-Cruz A."/>
            <person name="Amrine K.C."/>
            <person name="McGuire B."/>
            <person name="Gubler W.D."/>
            <person name="Walker M.A."/>
            <person name="Cantu D."/>
        </authorList>
    </citation>
    <scope>NUCLEOTIDE SEQUENCE [LARGE SCALE GENOMIC DNA]</scope>
    <source>
        <strain evidence="3">c</strain>
    </source>
</reference>
<protein>
    <recommendedName>
        <fullName evidence="1">Reverse transcriptase domain-containing protein</fullName>
    </recommendedName>
</protein>
<dbReference type="InterPro" id="IPR005135">
    <property type="entry name" value="Endo/exonuclease/phosphatase"/>
</dbReference>
<evidence type="ECO:0000259" key="1">
    <source>
        <dbReference type="PROSITE" id="PS50878"/>
    </source>
</evidence>
<keyword evidence="3" id="KW-1185">Reference proteome</keyword>
<dbReference type="SUPFAM" id="SSF56219">
    <property type="entry name" value="DNase I-like"/>
    <property type="match status" value="1"/>
</dbReference>
<dbReference type="InterPro" id="IPR036691">
    <property type="entry name" value="Endo/exonu/phosph_ase_sf"/>
</dbReference>
<dbReference type="CDD" id="cd01650">
    <property type="entry name" value="RT_nLTR_like"/>
    <property type="match status" value="1"/>
</dbReference>
<dbReference type="GO" id="GO:0003824">
    <property type="term" value="F:catalytic activity"/>
    <property type="evidence" value="ECO:0007669"/>
    <property type="project" value="InterPro"/>
</dbReference>
<proteinExistence type="predicted"/>